<organism evidence="1">
    <name type="scientific">Timema californicum</name>
    <name type="common">California timema</name>
    <name type="synonym">Walking stick</name>
    <dbReference type="NCBI Taxonomy" id="61474"/>
    <lineage>
        <taxon>Eukaryota</taxon>
        <taxon>Metazoa</taxon>
        <taxon>Ecdysozoa</taxon>
        <taxon>Arthropoda</taxon>
        <taxon>Hexapoda</taxon>
        <taxon>Insecta</taxon>
        <taxon>Pterygota</taxon>
        <taxon>Neoptera</taxon>
        <taxon>Polyneoptera</taxon>
        <taxon>Phasmatodea</taxon>
        <taxon>Timematodea</taxon>
        <taxon>Timematoidea</taxon>
        <taxon>Timematidae</taxon>
        <taxon>Timema</taxon>
    </lineage>
</organism>
<proteinExistence type="predicted"/>
<dbReference type="EMBL" id="OE184472">
    <property type="protein sequence ID" value="CAD7576620.1"/>
    <property type="molecule type" value="Genomic_DNA"/>
</dbReference>
<accession>A0A7R9PBC7</accession>
<gene>
    <name evidence="1" type="ORF">TCMB3V08_LOCUS9186</name>
</gene>
<sequence length="182" mass="19797">MYITLLTDRCGRYVANVVIGKLDSTGPGKPHLVVSKMLEATNSSTIAIVVRDALLQTFDEEQAVTITEASAVISCSSVSADLAYVFLLLTVTVVMAIDPPGKQKRGLTDLGYGSSYSAPVSYHYSAPLGYSTGYEASPLPAPRVPITRLLYSPPLPRVVYLPPSARVIYRTPTVTYARFQYW</sequence>
<reference evidence="1" key="1">
    <citation type="submission" date="2020-11" db="EMBL/GenBank/DDBJ databases">
        <authorList>
            <person name="Tran Van P."/>
        </authorList>
    </citation>
    <scope>NUCLEOTIDE SEQUENCE</scope>
</reference>
<name>A0A7R9PBC7_TIMCA</name>
<evidence type="ECO:0000313" key="1">
    <source>
        <dbReference type="EMBL" id="CAD7576620.1"/>
    </source>
</evidence>
<protein>
    <submittedName>
        <fullName evidence="1">(California timema) hypothetical protein</fullName>
    </submittedName>
</protein>
<dbReference type="AlphaFoldDB" id="A0A7R9PBC7"/>